<comment type="caution">
    <text evidence="3">The sequence shown here is derived from an EMBL/GenBank/DDBJ whole genome shotgun (WGS) entry which is preliminary data.</text>
</comment>
<dbReference type="SUPFAM" id="SSF51905">
    <property type="entry name" value="FAD/NAD(P)-binding domain"/>
    <property type="match status" value="1"/>
</dbReference>
<dbReference type="InterPro" id="IPR006076">
    <property type="entry name" value="FAD-dep_OxRdtase"/>
</dbReference>
<protein>
    <submittedName>
        <fullName evidence="3">FAD-binding oxidoreductase</fullName>
    </submittedName>
</protein>
<reference evidence="3 4" key="1">
    <citation type="submission" date="2018-09" db="EMBL/GenBank/DDBJ databases">
        <authorList>
            <person name="Zhu H."/>
        </authorList>
    </citation>
    <scope>NUCLEOTIDE SEQUENCE [LARGE SCALE GENOMIC DNA]</scope>
    <source>
        <strain evidence="3 4">K2R01-6</strain>
    </source>
</reference>
<dbReference type="InterPro" id="IPR036188">
    <property type="entry name" value="FAD/NAD-bd_sf"/>
</dbReference>
<feature type="domain" description="FAD dependent oxidoreductase" evidence="2">
    <location>
        <begin position="5"/>
        <end position="390"/>
    </location>
</feature>
<dbReference type="Proteomes" id="UP000286100">
    <property type="component" value="Unassembled WGS sequence"/>
</dbReference>
<dbReference type="SUPFAM" id="SSF54373">
    <property type="entry name" value="FAD-linked reductases, C-terminal domain"/>
    <property type="match status" value="1"/>
</dbReference>
<dbReference type="Gene3D" id="3.50.50.60">
    <property type="entry name" value="FAD/NAD(P)-binding domain"/>
    <property type="match status" value="2"/>
</dbReference>
<evidence type="ECO:0000256" key="1">
    <source>
        <dbReference type="ARBA" id="ARBA00023002"/>
    </source>
</evidence>
<evidence type="ECO:0000313" key="4">
    <source>
        <dbReference type="Proteomes" id="UP000286100"/>
    </source>
</evidence>
<dbReference type="Gene3D" id="3.30.9.10">
    <property type="entry name" value="D-Amino Acid Oxidase, subunit A, domain 2"/>
    <property type="match status" value="1"/>
</dbReference>
<dbReference type="GO" id="GO:0016491">
    <property type="term" value="F:oxidoreductase activity"/>
    <property type="evidence" value="ECO:0007669"/>
    <property type="project" value="UniProtKB-KW"/>
</dbReference>
<dbReference type="RefSeq" id="WP_119765007.1">
    <property type="nucleotide sequence ID" value="NZ_QYUM01000004.1"/>
</dbReference>
<evidence type="ECO:0000259" key="2">
    <source>
        <dbReference type="Pfam" id="PF01266"/>
    </source>
</evidence>
<gene>
    <name evidence="3" type="ORF">D3876_18495</name>
</gene>
<dbReference type="PANTHER" id="PTHR13847:SF289">
    <property type="entry name" value="GLYCINE OXIDASE"/>
    <property type="match status" value="1"/>
</dbReference>
<dbReference type="Pfam" id="PF01266">
    <property type="entry name" value="DAO"/>
    <property type="match status" value="1"/>
</dbReference>
<proteinExistence type="predicted"/>
<dbReference type="AlphaFoldDB" id="A0A418W734"/>
<keyword evidence="1" id="KW-0560">Oxidoreductase</keyword>
<evidence type="ECO:0000313" key="3">
    <source>
        <dbReference type="EMBL" id="RJF85855.1"/>
    </source>
</evidence>
<dbReference type="OrthoDB" id="9805337at2"/>
<sequence length="413" mass="44186">MSKTAVVIGGGIVGLCSALALQDRGFRVTVIEADREGRAASWGNAGHVAIEQVEPLASWSMIRSAPRRLFSAGGALALPIRDAPRWLPFAKGMVRAAGRFEAGRAALDSLLARTMPAWRGLVAMLGESALLKETGHFVLWESEASAAAGLKAWGSADIGTARFRPIDEDERAQFETLLARRPAGGIRFENTGQVADLSKLADTLSQALQAARGEIRHARVSALTIEDGSARAILEGDERLDADVMVVAAGARSGELMRSIGTHAPIIAERGYHLHAPSADWPELPPVVFEDRSMIVTRFDNGLRAASFVELGDIDSPPDPRKWKRLRAHIDALGLPIGSDAVKWMGARPTLPDYLPAIGRSERASNLIYAFGHQHLGLTLAPITAQIIGALATNTAAPVALAPYDIERFAKGR</sequence>
<keyword evidence="4" id="KW-1185">Reference proteome</keyword>
<name>A0A418W734_9SPHN</name>
<organism evidence="3 4">
    <name type="scientific">Sphingomonas cavernae</name>
    <dbReference type="NCBI Taxonomy" id="2320861"/>
    <lineage>
        <taxon>Bacteria</taxon>
        <taxon>Pseudomonadati</taxon>
        <taxon>Pseudomonadota</taxon>
        <taxon>Alphaproteobacteria</taxon>
        <taxon>Sphingomonadales</taxon>
        <taxon>Sphingomonadaceae</taxon>
        <taxon>Sphingomonas</taxon>
    </lineage>
</organism>
<dbReference type="PANTHER" id="PTHR13847">
    <property type="entry name" value="SARCOSINE DEHYDROGENASE-RELATED"/>
    <property type="match status" value="1"/>
</dbReference>
<accession>A0A418W734</accession>
<dbReference type="EMBL" id="QYUM01000004">
    <property type="protein sequence ID" value="RJF85855.1"/>
    <property type="molecule type" value="Genomic_DNA"/>
</dbReference>
<dbReference type="GO" id="GO:0005737">
    <property type="term" value="C:cytoplasm"/>
    <property type="evidence" value="ECO:0007669"/>
    <property type="project" value="TreeGrafter"/>
</dbReference>